<dbReference type="Pfam" id="PF13041">
    <property type="entry name" value="PPR_2"/>
    <property type="match status" value="5"/>
</dbReference>
<feature type="repeat" description="PPR" evidence="3">
    <location>
        <begin position="516"/>
        <end position="550"/>
    </location>
</feature>
<reference evidence="5" key="2">
    <citation type="submission" date="2017-02" db="EMBL/GenBank/DDBJ databases">
        <title>Sunflower complete genome.</title>
        <authorList>
            <person name="Langlade N."/>
            <person name="Munos S."/>
        </authorList>
    </citation>
    <scope>NUCLEOTIDE SEQUENCE [LARGE SCALE GENOMIC DNA]</scope>
    <source>
        <tissue evidence="5">Leaves</tissue>
    </source>
</reference>
<feature type="repeat" description="PPR" evidence="3">
    <location>
        <begin position="309"/>
        <end position="343"/>
    </location>
</feature>
<dbReference type="NCBIfam" id="TIGR00756">
    <property type="entry name" value="PPR"/>
    <property type="match status" value="11"/>
</dbReference>
<evidence type="ECO:0000313" key="6">
    <source>
        <dbReference type="Proteomes" id="UP000215914"/>
    </source>
</evidence>
<name>A0A251UNQ2_HELAN</name>
<feature type="repeat" description="PPR" evidence="3">
    <location>
        <begin position="621"/>
        <end position="655"/>
    </location>
</feature>
<feature type="repeat" description="PPR" evidence="3">
    <location>
        <begin position="551"/>
        <end position="585"/>
    </location>
</feature>
<sequence length="994" mass="113663">MINRNHRIHHTVNSITKSFTTSPLVLLSENPPIPPSITHHHHHHHHKSLCFSLAQTLLNRGLLPAAQRLIRRLILHSPTITDELSLIHFAVSRGLEPYLPPYSALISRLVNLGQFRIAQDLYIDRIVNRGVMPDASLVGSMMICYSKLGKFKEENDHVEKLIGLKSSSSVRAFSELLKEVFEQSRYFDAYDYSVRINDAGVSLSVSCYNMLISGLSSRGYVDEARQVFDIMRERGVPPVCHLWKSLVFGFCKMDRVEEAELLSIEMESYGFFVDKVMHTSLINGYCKNRKVKMGMRLLYKMLKMGCQPDTYTYNTLMQGFVNSGFFDKMCVLHRQMIESGLEPDVLTYQIMINKYCKENKVDCALALLSSMCGRDLTPNVHCYTSIIPALYKENRIEVDEVYQTMLDSGVIPDQVMFFKLIKAYPKGHELHLTLKFLNEIAKYGCGVDPLSSSASFGPTESLQYQIDHILGRIVERRPRLANLAYSIYIIGLCFGGKTDDALRSLVFMINLGFQPLMSAYNSLIRCFSQEGFVEHSGALIELMEGMGMIPNSTTFLVMVNEHCKNNDLASAFNVLRLMDDRRMKPSVAIYDSIIGCLGREKRVFDAHCMFKKLLESDVDPDDALYFRMINTYAKNGQAIEADRLFYRMKKHGIQPNSRVYSALISGFVKKNMMKKGVMYLGSMLKDGFMPNKVLYTSLIGHFIRKGELEFSFRLVSLMERSRIESDHVTYITLISGICRNLQCYNGIWHDTHNKSQKERERLYHLLRQNSSPGENDSKISITTHEDLKLLAMKLIRGIKDSFYWPNLYMYNATLSGFCRMGKFKEAYELLDVMVKQGVGLNQVTYTILINGHIQVGEIDAAVGLFNKMNADGCFADRILYNIMIKGFCKNKRLIDALSLSHAMCKRGFVPSKIAFEYMLISLCASRLVNEALRICEDMISHGYLPCRFNGSWLLHMLLKENKLNEAQMLHDLMVEKGSKLSNPMRQRIMRDLKL</sequence>
<organism evidence="5 6">
    <name type="scientific">Helianthus annuus</name>
    <name type="common">Common sunflower</name>
    <dbReference type="NCBI Taxonomy" id="4232"/>
    <lineage>
        <taxon>Eukaryota</taxon>
        <taxon>Viridiplantae</taxon>
        <taxon>Streptophyta</taxon>
        <taxon>Embryophyta</taxon>
        <taxon>Tracheophyta</taxon>
        <taxon>Spermatophyta</taxon>
        <taxon>Magnoliopsida</taxon>
        <taxon>eudicotyledons</taxon>
        <taxon>Gunneridae</taxon>
        <taxon>Pentapetalae</taxon>
        <taxon>asterids</taxon>
        <taxon>campanulids</taxon>
        <taxon>Asterales</taxon>
        <taxon>Asteraceae</taxon>
        <taxon>Asteroideae</taxon>
        <taxon>Heliantheae alliance</taxon>
        <taxon>Heliantheae</taxon>
        <taxon>Helianthus</taxon>
    </lineage>
</organism>
<dbReference type="Gene3D" id="1.25.40.10">
    <property type="entry name" value="Tetratricopeptide repeat domain"/>
    <property type="match status" value="7"/>
</dbReference>
<keyword evidence="2" id="KW-0677">Repeat</keyword>
<evidence type="ECO:0000313" key="4">
    <source>
        <dbReference type="EMBL" id="KAF5805568.1"/>
    </source>
</evidence>
<evidence type="ECO:0000313" key="5">
    <source>
        <dbReference type="EMBL" id="OTG24965.1"/>
    </source>
</evidence>
<dbReference type="Gramene" id="mRNA:HanXRQr2_Chr05g0210881">
    <property type="protein sequence ID" value="CDS:HanXRQr2_Chr05g0210881.1"/>
    <property type="gene ID" value="HanXRQr2_Chr05g0210881"/>
</dbReference>
<feature type="repeat" description="PPR" evidence="3">
    <location>
        <begin position="876"/>
        <end position="910"/>
    </location>
</feature>
<feature type="repeat" description="PPR" evidence="3">
    <location>
        <begin position="911"/>
        <end position="945"/>
    </location>
</feature>
<evidence type="ECO:0000256" key="2">
    <source>
        <dbReference type="ARBA" id="ARBA00022737"/>
    </source>
</evidence>
<dbReference type="EMBL" id="CM007894">
    <property type="protein sequence ID" value="OTG24965.1"/>
    <property type="molecule type" value="Genomic_DNA"/>
</dbReference>
<protein>
    <submittedName>
        <fullName evidence="5">Putative tetratricopeptide repeat (TPR)-like superfamily protein</fullName>
    </submittedName>
    <submittedName>
        <fullName evidence="4">Tetratricopeptide-like helical domain superfamily</fullName>
    </submittedName>
</protein>
<dbReference type="PROSITE" id="PS51375">
    <property type="entry name" value="PPR"/>
    <property type="match status" value="14"/>
</dbReference>
<feature type="repeat" description="PPR" evidence="3">
    <location>
        <begin position="586"/>
        <end position="620"/>
    </location>
</feature>
<dbReference type="Pfam" id="PF01535">
    <property type="entry name" value="PPR"/>
    <property type="match status" value="5"/>
</dbReference>
<dbReference type="OMA" id="DAYAYTT"/>
<evidence type="ECO:0000256" key="1">
    <source>
        <dbReference type="ARBA" id="ARBA00007626"/>
    </source>
</evidence>
<dbReference type="EMBL" id="MNCJ02000320">
    <property type="protein sequence ID" value="KAF5805568.1"/>
    <property type="molecule type" value="Genomic_DNA"/>
</dbReference>
<feature type="repeat" description="PPR" evidence="3">
    <location>
        <begin position="274"/>
        <end position="308"/>
    </location>
</feature>
<dbReference type="OrthoDB" id="185373at2759"/>
<reference evidence="4" key="3">
    <citation type="submission" date="2020-06" db="EMBL/GenBank/DDBJ databases">
        <title>Helianthus annuus Genome sequencing and assembly Release 2.</title>
        <authorList>
            <person name="Gouzy J."/>
            <person name="Langlade N."/>
            <person name="Munos S."/>
        </authorList>
    </citation>
    <scope>NUCLEOTIDE SEQUENCE</scope>
    <source>
        <tissue evidence="4">Leaves</tissue>
    </source>
</reference>
<evidence type="ECO:0000256" key="3">
    <source>
        <dbReference type="PROSITE-ProRule" id="PRU00708"/>
    </source>
</evidence>
<keyword evidence="6" id="KW-1185">Reference proteome</keyword>
<feature type="repeat" description="PPR" evidence="3">
    <location>
        <begin position="691"/>
        <end position="725"/>
    </location>
</feature>
<dbReference type="InterPro" id="IPR002885">
    <property type="entry name" value="PPR_rpt"/>
</dbReference>
<dbReference type="PANTHER" id="PTHR46128:SF211">
    <property type="entry name" value="PENTACOTRIPEPTIDE-REPEAT REGION OF PRORP DOMAIN-CONTAINING PROTEIN"/>
    <property type="match status" value="1"/>
</dbReference>
<gene>
    <name evidence="5" type="ORF">HannXRQ_Chr05g0142511</name>
    <name evidence="4" type="ORF">HanXRQr2_Chr05g0210881</name>
</gene>
<comment type="similarity">
    <text evidence="1">Belongs to the PPR family. P subfamily.</text>
</comment>
<dbReference type="InterPro" id="IPR050872">
    <property type="entry name" value="PPR_P_subfamily"/>
</dbReference>
<dbReference type="AlphaFoldDB" id="A0A251UNQ2"/>
<feature type="repeat" description="PPR" evidence="3">
    <location>
        <begin position="841"/>
        <end position="875"/>
    </location>
</feature>
<feature type="repeat" description="PPR" evidence="3">
    <location>
        <begin position="656"/>
        <end position="690"/>
    </location>
</feature>
<dbReference type="PANTHER" id="PTHR46128">
    <property type="entry name" value="MITOCHONDRIAL GROUP I INTRON SPLICING FACTOR CCM1"/>
    <property type="match status" value="1"/>
</dbReference>
<reference evidence="4 6" key="1">
    <citation type="journal article" date="2017" name="Nature">
        <title>The sunflower genome provides insights into oil metabolism, flowering and Asterid evolution.</title>
        <authorList>
            <person name="Badouin H."/>
            <person name="Gouzy J."/>
            <person name="Grassa C.J."/>
            <person name="Murat F."/>
            <person name="Staton S.E."/>
            <person name="Cottret L."/>
            <person name="Lelandais-Briere C."/>
            <person name="Owens G.L."/>
            <person name="Carrere S."/>
            <person name="Mayjonade B."/>
            <person name="Legrand L."/>
            <person name="Gill N."/>
            <person name="Kane N.C."/>
            <person name="Bowers J.E."/>
            <person name="Hubner S."/>
            <person name="Bellec A."/>
            <person name="Berard A."/>
            <person name="Berges H."/>
            <person name="Blanchet N."/>
            <person name="Boniface M.C."/>
            <person name="Brunel D."/>
            <person name="Catrice O."/>
            <person name="Chaidir N."/>
            <person name="Claudel C."/>
            <person name="Donnadieu C."/>
            <person name="Faraut T."/>
            <person name="Fievet G."/>
            <person name="Helmstetter N."/>
            <person name="King M."/>
            <person name="Knapp S.J."/>
            <person name="Lai Z."/>
            <person name="Le Paslier M.C."/>
            <person name="Lippi Y."/>
            <person name="Lorenzon L."/>
            <person name="Mandel J.R."/>
            <person name="Marage G."/>
            <person name="Marchand G."/>
            <person name="Marquand E."/>
            <person name="Bret-Mestries E."/>
            <person name="Morien E."/>
            <person name="Nambeesan S."/>
            <person name="Nguyen T."/>
            <person name="Pegot-Espagnet P."/>
            <person name="Pouilly N."/>
            <person name="Raftis F."/>
            <person name="Sallet E."/>
            <person name="Schiex T."/>
            <person name="Thomas J."/>
            <person name="Vandecasteele C."/>
            <person name="Vares D."/>
            <person name="Vear F."/>
            <person name="Vautrin S."/>
            <person name="Crespi M."/>
            <person name="Mangin B."/>
            <person name="Burke J.M."/>
            <person name="Salse J."/>
            <person name="Munos S."/>
            <person name="Vincourt P."/>
            <person name="Rieseberg L.H."/>
            <person name="Langlade N.B."/>
        </authorList>
    </citation>
    <scope>NUCLEOTIDE SEQUENCE [LARGE SCALE GENOMIC DNA]</scope>
    <source>
        <strain evidence="6">cv. SF193</strain>
        <tissue evidence="4">Leaves</tissue>
    </source>
</reference>
<accession>A0A251UNQ2</accession>
<dbReference type="InParanoid" id="A0A251UNQ2"/>
<dbReference type="InterPro" id="IPR011990">
    <property type="entry name" value="TPR-like_helical_dom_sf"/>
</dbReference>
<feature type="repeat" description="PPR" evidence="3">
    <location>
        <begin position="204"/>
        <end position="238"/>
    </location>
</feature>
<dbReference type="FunCoup" id="A0A251UNQ2">
    <property type="interactions" value="502"/>
</dbReference>
<feature type="repeat" description="PPR" evidence="3">
    <location>
        <begin position="806"/>
        <end position="840"/>
    </location>
</feature>
<dbReference type="Proteomes" id="UP000215914">
    <property type="component" value="Chromosome 5"/>
</dbReference>
<dbReference type="Pfam" id="PF12854">
    <property type="entry name" value="PPR_1"/>
    <property type="match status" value="1"/>
</dbReference>
<feature type="repeat" description="PPR" evidence="3">
    <location>
        <begin position="344"/>
        <end position="378"/>
    </location>
</feature>
<proteinExistence type="inferred from homology"/>